<proteinExistence type="predicted"/>
<gene>
    <name evidence="1" type="ORF">ILUMI_14257</name>
</gene>
<accession>A0A8K0GAM8</accession>
<dbReference type="EMBL" id="VTPC01019539">
    <property type="protein sequence ID" value="KAF2891916.1"/>
    <property type="molecule type" value="Genomic_DNA"/>
</dbReference>
<name>A0A8K0GAM8_IGNLU</name>
<dbReference type="Proteomes" id="UP000801492">
    <property type="component" value="Unassembled WGS sequence"/>
</dbReference>
<dbReference type="AlphaFoldDB" id="A0A8K0GAM8"/>
<protein>
    <submittedName>
        <fullName evidence="1">Uncharacterized protein</fullName>
    </submittedName>
</protein>
<sequence length="104" mass="12175">MPKSLTPAPTRFQHDFHSKENYANARELVSISICWNCEDFRTVSLRSYILKVFLKIIQARNYRKSETNMKDSQFGFRNGLGTREALFAVQVHFQRCKDANLPVF</sequence>
<reference evidence="1" key="1">
    <citation type="submission" date="2019-08" db="EMBL/GenBank/DDBJ databases">
        <title>The genome of the North American firefly Photinus pyralis.</title>
        <authorList>
            <consortium name="Photinus pyralis genome working group"/>
            <person name="Fallon T.R."/>
            <person name="Sander Lower S.E."/>
            <person name="Weng J.-K."/>
        </authorList>
    </citation>
    <scope>NUCLEOTIDE SEQUENCE</scope>
    <source>
        <strain evidence="1">TRF0915ILg1</strain>
        <tissue evidence="1">Whole body</tissue>
    </source>
</reference>
<organism evidence="1 2">
    <name type="scientific">Ignelater luminosus</name>
    <name type="common">Cucubano</name>
    <name type="synonym">Pyrophorus luminosus</name>
    <dbReference type="NCBI Taxonomy" id="2038154"/>
    <lineage>
        <taxon>Eukaryota</taxon>
        <taxon>Metazoa</taxon>
        <taxon>Ecdysozoa</taxon>
        <taxon>Arthropoda</taxon>
        <taxon>Hexapoda</taxon>
        <taxon>Insecta</taxon>
        <taxon>Pterygota</taxon>
        <taxon>Neoptera</taxon>
        <taxon>Endopterygota</taxon>
        <taxon>Coleoptera</taxon>
        <taxon>Polyphaga</taxon>
        <taxon>Elateriformia</taxon>
        <taxon>Elateroidea</taxon>
        <taxon>Elateridae</taxon>
        <taxon>Agrypninae</taxon>
        <taxon>Pyrophorini</taxon>
        <taxon>Ignelater</taxon>
    </lineage>
</organism>
<keyword evidence="2" id="KW-1185">Reference proteome</keyword>
<evidence type="ECO:0000313" key="2">
    <source>
        <dbReference type="Proteomes" id="UP000801492"/>
    </source>
</evidence>
<dbReference type="OrthoDB" id="6751905at2759"/>
<evidence type="ECO:0000313" key="1">
    <source>
        <dbReference type="EMBL" id="KAF2891916.1"/>
    </source>
</evidence>
<comment type="caution">
    <text evidence="1">The sequence shown here is derived from an EMBL/GenBank/DDBJ whole genome shotgun (WGS) entry which is preliminary data.</text>
</comment>